<reference evidence="1 2" key="1">
    <citation type="submission" date="2020-03" db="EMBL/GenBank/DDBJ databases">
        <title>Draft genome of Streptomyces sp. ventii, isolated from the Axial Seamount in the Pacific Ocean, and resequencing of the two type strains Streptomyces lonarensis strain NCL 716 and Streptomyces bohaiensis strain 11A07.</title>
        <authorList>
            <person name="Loughran R.M."/>
            <person name="Pfannmuller K.M."/>
            <person name="Wasson B.J."/>
            <person name="Deadmond M.C."/>
            <person name="Paddock B.E."/>
            <person name="Koyack M.J."/>
            <person name="Gallegos D.A."/>
            <person name="Mitchell E.A."/>
            <person name="Ushijima B."/>
            <person name="Saw J.H."/>
            <person name="Mcphail K.L."/>
            <person name="Videau P."/>
        </authorList>
    </citation>
    <scope>NUCLEOTIDE SEQUENCE [LARGE SCALE GENOMIC DNA]</scope>
    <source>
        <strain evidence="2">5675061</strain>
    </source>
</reference>
<proteinExistence type="predicted"/>
<organism evidence="1 2">
    <name type="scientific">Streptomyces spiramenti</name>
    <dbReference type="NCBI Taxonomy" id="2720606"/>
    <lineage>
        <taxon>Bacteria</taxon>
        <taxon>Bacillati</taxon>
        <taxon>Actinomycetota</taxon>
        <taxon>Actinomycetes</taxon>
        <taxon>Kitasatosporales</taxon>
        <taxon>Streptomycetaceae</taxon>
        <taxon>Streptomyces</taxon>
    </lineage>
</organism>
<comment type="caution">
    <text evidence="1">The sequence shown here is derived from an EMBL/GenBank/DDBJ whole genome shotgun (WGS) entry which is preliminary data.</text>
</comment>
<dbReference type="EMBL" id="JAAVJB010000270">
    <property type="protein sequence ID" value="NJP68748.1"/>
    <property type="molecule type" value="Genomic_DNA"/>
</dbReference>
<dbReference type="SUPFAM" id="SSF55961">
    <property type="entry name" value="Bet v1-like"/>
    <property type="match status" value="1"/>
</dbReference>
<keyword evidence="2" id="KW-1185">Reference proteome</keyword>
<protein>
    <recommendedName>
        <fullName evidence="3">SRPBCC family protein</fullName>
    </recommendedName>
</protein>
<accession>A0ABX1AVA4</accession>
<dbReference type="Proteomes" id="UP000746503">
    <property type="component" value="Unassembled WGS sequence"/>
</dbReference>
<evidence type="ECO:0000313" key="2">
    <source>
        <dbReference type="Proteomes" id="UP000746503"/>
    </source>
</evidence>
<evidence type="ECO:0000313" key="1">
    <source>
        <dbReference type="EMBL" id="NJP68748.1"/>
    </source>
</evidence>
<gene>
    <name evidence="1" type="ORF">HCJ92_21250</name>
</gene>
<evidence type="ECO:0008006" key="3">
    <source>
        <dbReference type="Google" id="ProtNLM"/>
    </source>
</evidence>
<name>A0ABX1AVA4_9ACTN</name>
<dbReference type="RefSeq" id="WP_167935230.1">
    <property type="nucleotide sequence ID" value="NZ_JAAVJB010000270.1"/>
</dbReference>
<sequence length="147" mass="15919">MNEQQSVRRLAGSRDATRAILLDPGALPEWNPAITGLTLPPVVGTSRERPTVGHRYPVTGVRGLRGHLSYTGIDEDRITMRISLNGLTEDNWWTLVEADGDAPATLVGHGISHRGPLALLLSAAFRGVCDLRLDRLAARLRTAGHPC</sequence>